<dbReference type="GO" id="GO:0006865">
    <property type="term" value="P:amino acid transport"/>
    <property type="evidence" value="ECO:0007669"/>
    <property type="project" value="UniProtKB-KW"/>
</dbReference>
<dbReference type="InterPro" id="IPR050086">
    <property type="entry name" value="MetN_ABC_transporter-like"/>
</dbReference>
<evidence type="ECO:0000256" key="6">
    <source>
        <dbReference type="ARBA" id="ARBA00022970"/>
    </source>
</evidence>
<dbReference type="AlphaFoldDB" id="A0AAU7PMA9"/>
<dbReference type="InterPro" id="IPR027417">
    <property type="entry name" value="P-loop_NTPase"/>
</dbReference>
<evidence type="ECO:0000256" key="7">
    <source>
        <dbReference type="ARBA" id="ARBA00023136"/>
    </source>
</evidence>
<keyword evidence="6" id="KW-0029">Amino-acid transport</keyword>
<keyword evidence="5" id="KW-1278">Translocase</keyword>
<evidence type="ECO:0000256" key="1">
    <source>
        <dbReference type="ARBA" id="ARBA00022448"/>
    </source>
</evidence>
<evidence type="ECO:0000256" key="3">
    <source>
        <dbReference type="ARBA" id="ARBA00022741"/>
    </source>
</evidence>
<keyword evidence="3" id="KW-0547">Nucleotide-binding</keyword>
<dbReference type="InterPro" id="IPR017871">
    <property type="entry name" value="ABC_transporter-like_CS"/>
</dbReference>
<gene>
    <name evidence="9" type="ORF">ABFV83_15575</name>
</gene>
<accession>A0AAU7PMA9</accession>
<dbReference type="PANTHER" id="PTHR43166:SF30">
    <property type="entry name" value="METHIONINE IMPORT ATP-BINDING PROTEIN METN"/>
    <property type="match status" value="1"/>
</dbReference>
<dbReference type="Gene3D" id="3.40.50.300">
    <property type="entry name" value="P-loop containing nucleotide triphosphate hydrolases"/>
    <property type="match status" value="1"/>
</dbReference>
<protein>
    <submittedName>
        <fullName evidence="9">Methionine ABC transporter ATP-binding protein</fullName>
    </submittedName>
</protein>
<keyword evidence="7" id="KW-0472">Membrane</keyword>
<sequence>MIEIKNISKTFGNLQVLKNISLTIEDGEAYGLVGPSGVGKSTLLNCLAGLDFYESGSIIVDGVCLESLGEKEARLFRKNMGMIFQNFSLVNRKNVYQNIALPMECWKIPRSDIKKRVYELAEMVGLQDKLKTRPSELSGGQKQRVAIARALTMNPKYILSDESTSSLDPSITASILNLLDKIRKETGITLIMVTHEMPVVQQFCSKMTIMEAGKAVVSGNVRELFFQKPPALQKLLGMKEGEMIPGSGVNLIFELSFDSLLWELGKLLERPYTMVNSDFFEFQNQKHGNVTININAEDLPACENYLQSRGVVYRTERRSL</sequence>
<organism evidence="9">
    <name type="scientific">Lacrimispora sp. BS-2</name>
    <dbReference type="NCBI Taxonomy" id="3151850"/>
    <lineage>
        <taxon>Bacteria</taxon>
        <taxon>Bacillati</taxon>
        <taxon>Bacillota</taxon>
        <taxon>Clostridia</taxon>
        <taxon>Lachnospirales</taxon>
        <taxon>Lachnospiraceae</taxon>
        <taxon>Lacrimispora</taxon>
    </lineage>
</organism>
<dbReference type="GO" id="GO:0016887">
    <property type="term" value="F:ATP hydrolysis activity"/>
    <property type="evidence" value="ECO:0007669"/>
    <property type="project" value="InterPro"/>
</dbReference>
<name>A0AAU7PMA9_9FIRM</name>
<dbReference type="RefSeq" id="WP_349945110.1">
    <property type="nucleotide sequence ID" value="NZ_CP157940.1"/>
</dbReference>
<evidence type="ECO:0000256" key="2">
    <source>
        <dbReference type="ARBA" id="ARBA00022475"/>
    </source>
</evidence>
<dbReference type="PROSITE" id="PS50893">
    <property type="entry name" value="ABC_TRANSPORTER_2"/>
    <property type="match status" value="1"/>
</dbReference>
<keyword evidence="2" id="KW-1003">Cell membrane</keyword>
<dbReference type="PROSITE" id="PS00211">
    <property type="entry name" value="ABC_TRANSPORTER_1"/>
    <property type="match status" value="1"/>
</dbReference>
<dbReference type="GO" id="GO:0005524">
    <property type="term" value="F:ATP binding"/>
    <property type="evidence" value="ECO:0007669"/>
    <property type="project" value="UniProtKB-KW"/>
</dbReference>
<dbReference type="SUPFAM" id="SSF52540">
    <property type="entry name" value="P-loop containing nucleoside triphosphate hydrolases"/>
    <property type="match status" value="1"/>
</dbReference>
<keyword evidence="4 9" id="KW-0067">ATP-binding</keyword>
<evidence type="ECO:0000259" key="8">
    <source>
        <dbReference type="PROSITE" id="PS50893"/>
    </source>
</evidence>
<dbReference type="SMART" id="SM00382">
    <property type="entry name" value="AAA"/>
    <property type="match status" value="1"/>
</dbReference>
<reference evidence="9" key="1">
    <citation type="submission" date="2024-06" db="EMBL/GenBank/DDBJ databases">
        <title>Lacrimispora cavernae sp. nov., a novel anaerobe isolated from bat guano pile inside a cave.</title>
        <authorList>
            <person name="Miller S.L."/>
            <person name="Lu N."/>
            <person name="King J."/>
            <person name="Sankaranarayanan K."/>
            <person name="Lawson P.A."/>
        </authorList>
    </citation>
    <scope>NUCLEOTIDE SEQUENCE</scope>
    <source>
        <strain evidence="9">BS-2</strain>
    </source>
</reference>
<proteinExistence type="predicted"/>
<dbReference type="InterPro" id="IPR003593">
    <property type="entry name" value="AAA+_ATPase"/>
</dbReference>
<dbReference type="InterPro" id="IPR003439">
    <property type="entry name" value="ABC_transporter-like_ATP-bd"/>
</dbReference>
<dbReference type="EMBL" id="CP157940">
    <property type="protein sequence ID" value="XBS53232.1"/>
    <property type="molecule type" value="Genomic_DNA"/>
</dbReference>
<keyword evidence="1" id="KW-0813">Transport</keyword>
<evidence type="ECO:0000313" key="9">
    <source>
        <dbReference type="EMBL" id="XBS53232.1"/>
    </source>
</evidence>
<dbReference type="Pfam" id="PF00005">
    <property type="entry name" value="ABC_tran"/>
    <property type="match status" value="1"/>
</dbReference>
<evidence type="ECO:0000256" key="5">
    <source>
        <dbReference type="ARBA" id="ARBA00022967"/>
    </source>
</evidence>
<feature type="domain" description="ABC transporter" evidence="8">
    <location>
        <begin position="2"/>
        <end position="237"/>
    </location>
</feature>
<dbReference type="PANTHER" id="PTHR43166">
    <property type="entry name" value="AMINO ACID IMPORT ATP-BINDING PROTEIN"/>
    <property type="match status" value="1"/>
</dbReference>
<evidence type="ECO:0000256" key="4">
    <source>
        <dbReference type="ARBA" id="ARBA00022840"/>
    </source>
</evidence>